<organism evidence="7 9">
    <name type="scientific">Formosa algae</name>
    <dbReference type="NCBI Taxonomy" id="225843"/>
    <lineage>
        <taxon>Bacteria</taxon>
        <taxon>Pseudomonadati</taxon>
        <taxon>Bacteroidota</taxon>
        <taxon>Flavobacteriia</taxon>
        <taxon>Flavobacteriales</taxon>
        <taxon>Flavobacteriaceae</taxon>
        <taxon>Formosa</taxon>
    </lineage>
</organism>
<dbReference type="EMBL" id="JAGGJQ010000002">
    <property type="protein sequence ID" value="MBP1839163.1"/>
    <property type="molecule type" value="Genomic_DNA"/>
</dbReference>
<dbReference type="Proteomes" id="UP001231587">
    <property type="component" value="Unassembled WGS sequence"/>
</dbReference>
<gene>
    <name evidence="7" type="ORF">J2Z56_001069</name>
    <name evidence="8" type="ORF">J2Z57_000362</name>
</gene>
<sequence length="765" mass="87936">MKSNLNTTAVIKSCKFAFALLIITFSQACSIVKYIPEDELLYTGATVEIKTDSIVESESELKAELESTIRPVPNSKILGMYPGLYYYYKNQKEKPGFINRWLYKKIGEEPVYQSSIETYEVEDILVNRLENHGFFYSSASSEVVENEADKKSEIQYQVQIKQPYKMKTYQVDSLPEPIFSEIKNSVTNTEFKPGIRFDLDFLKTERLRIDADLKKAGYYNFNSEFLIFEADTTRYKNKTFDLYLRLKSAVPQEAIKPYKIGNINIYPDYDIKKDSLKQKSTRYNEKNYIQDEIFFKIKHLDPFVTLNEGELYSPEASRNTARRLSTIGTYKFVNIQYEERDSTLTDSSRILDANIYLSPLNQRSLRAELQAVTKSNNFAGPALEFSYNNRNIFRGGEILSLSTNLGYELQMGGGSTISNTALGIKSEMIFPRVIFPIKINDDFFEYSIPKTKTSLGVDYLKRTELYALLSGTAEFGYSWNANRYTTHNINPISINYNNLIETSDEFQEILDENTYLEQSFEQQFIAGLNYSFTYNEMVNASKKNQLYANITFDIAGNGLSLFDSKNDSGTQTFFGLEYAQYVKADIDFRYHFNFNNDKKIATRLFAGYGIPYGNSEYMPYIKQYYSGGPNSVRAFRIRSLGPGTYVSDEETDDDYYIDQTGNIRLEANVEYRFPLFSYFKGAIFADAGNVWNSKEIDDVPGGKFSSDFINELGIGVGVGLRVDVQGFVIRFDFATPIHDPALEEGKRYDFQYEETTFNFAIGYPF</sequence>
<dbReference type="PANTHER" id="PTHR12815">
    <property type="entry name" value="SORTING AND ASSEMBLY MACHINERY SAMM50 PROTEIN FAMILY MEMBER"/>
    <property type="match status" value="1"/>
</dbReference>
<dbReference type="Gene3D" id="2.40.160.50">
    <property type="entry name" value="membrane protein fhac: a member of the omp85/tpsb transporter family"/>
    <property type="match status" value="1"/>
</dbReference>
<keyword evidence="3" id="KW-0732">Signal</keyword>
<evidence type="ECO:0000256" key="1">
    <source>
        <dbReference type="ARBA" id="ARBA00004370"/>
    </source>
</evidence>
<dbReference type="Proteomes" id="UP001138672">
    <property type="component" value="Unassembled WGS sequence"/>
</dbReference>
<accession>A0A9X1C8W1</accession>
<comment type="caution">
    <text evidence="7">The sequence shown here is derived from an EMBL/GenBank/DDBJ whole genome shotgun (WGS) entry which is preliminary data.</text>
</comment>
<dbReference type="RefSeq" id="WP_083495688.1">
    <property type="nucleotide sequence ID" value="NZ_JAGGJQ010000002.1"/>
</dbReference>
<evidence type="ECO:0000313" key="8">
    <source>
        <dbReference type="EMBL" id="MDQ0333940.1"/>
    </source>
</evidence>
<evidence type="ECO:0000256" key="3">
    <source>
        <dbReference type="ARBA" id="ARBA00022729"/>
    </source>
</evidence>
<dbReference type="EMBL" id="JAUSUU010000001">
    <property type="protein sequence ID" value="MDQ0333940.1"/>
    <property type="molecule type" value="Genomic_DNA"/>
</dbReference>
<keyword evidence="2" id="KW-0812">Transmembrane</keyword>
<evidence type="ECO:0000256" key="4">
    <source>
        <dbReference type="ARBA" id="ARBA00023136"/>
    </source>
</evidence>
<keyword evidence="5" id="KW-0998">Cell outer membrane</keyword>
<evidence type="ECO:0000256" key="5">
    <source>
        <dbReference type="ARBA" id="ARBA00023237"/>
    </source>
</evidence>
<keyword evidence="4" id="KW-0472">Membrane</keyword>
<evidence type="ECO:0000256" key="2">
    <source>
        <dbReference type="ARBA" id="ARBA00022692"/>
    </source>
</evidence>
<evidence type="ECO:0000313" key="7">
    <source>
        <dbReference type="EMBL" id="MBP1839163.1"/>
    </source>
</evidence>
<dbReference type="InterPro" id="IPR000184">
    <property type="entry name" value="Bac_surfAg_D15"/>
</dbReference>
<keyword evidence="10" id="KW-1185">Reference proteome</keyword>
<reference evidence="7" key="1">
    <citation type="submission" date="2021-03" db="EMBL/GenBank/DDBJ databases">
        <title>Genomic Encyclopedia of Type Strains, Phase IV (KMG-IV): sequencing the most valuable type-strain genomes for metagenomic binning, comparative biology and taxonomic classification.</title>
        <authorList>
            <person name="Goeker M."/>
        </authorList>
    </citation>
    <scope>NUCLEOTIDE SEQUENCE</scope>
    <source>
        <strain evidence="7">DSM 15523</strain>
        <strain evidence="8 10">DSM 16476</strain>
    </source>
</reference>
<dbReference type="InterPro" id="IPR039910">
    <property type="entry name" value="D15-like"/>
</dbReference>
<name>A0A9X1C8W1_9FLAO</name>
<dbReference type="AlphaFoldDB" id="A0A9X1C8W1"/>
<feature type="domain" description="Bacterial surface antigen (D15)" evidence="6">
    <location>
        <begin position="441"/>
        <end position="765"/>
    </location>
</feature>
<dbReference type="Pfam" id="PF01103">
    <property type="entry name" value="Omp85"/>
    <property type="match status" value="1"/>
</dbReference>
<protein>
    <submittedName>
        <fullName evidence="7">Outer membrane protein assembly factor BamA</fullName>
    </submittedName>
</protein>
<dbReference type="PROSITE" id="PS51257">
    <property type="entry name" value="PROKAR_LIPOPROTEIN"/>
    <property type="match status" value="1"/>
</dbReference>
<evidence type="ECO:0000313" key="10">
    <source>
        <dbReference type="Proteomes" id="UP001231587"/>
    </source>
</evidence>
<proteinExistence type="predicted"/>
<comment type="subcellular location">
    <subcellularLocation>
        <location evidence="1">Membrane</location>
    </subcellularLocation>
</comment>
<dbReference type="GO" id="GO:0019867">
    <property type="term" value="C:outer membrane"/>
    <property type="evidence" value="ECO:0007669"/>
    <property type="project" value="InterPro"/>
</dbReference>
<evidence type="ECO:0000313" key="9">
    <source>
        <dbReference type="Proteomes" id="UP001138672"/>
    </source>
</evidence>
<evidence type="ECO:0000259" key="6">
    <source>
        <dbReference type="Pfam" id="PF01103"/>
    </source>
</evidence>
<dbReference type="PANTHER" id="PTHR12815:SF47">
    <property type="entry name" value="TRANSLOCATION AND ASSEMBLY MODULE SUBUNIT TAMA"/>
    <property type="match status" value="1"/>
</dbReference>